<dbReference type="Gene3D" id="3.90.25.10">
    <property type="entry name" value="UDP-galactose 4-epimerase, domain 1"/>
    <property type="match status" value="1"/>
</dbReference>
<evidence type="ECO:0000256" key="10">
    <source>
        <dbReference type="ARBA" id="ARBA00023277"/>
    </source>
</evidence>
<keyword evidence="9 11" id="KW-0413">Isomerase</keyword>
<keyword evidence="14" id="KW-1185">Reference proteome</keyword>
<evidence type="ECO:0000313" key="13">
    <source>
        <dbReference type="EMBL" id="MBD1373285.1"/>
    </source>
</evidence>
<dbReference type="Proteomes" id="UP000661691">
    <property type="component" value="Unassembled WGS sequence"/>
</dbReference>
<name>A0A926NCH1_9BACL</name>
<comment type="catalytic activity">
    <reaction evidence="1 11">
        <text>UDP-alpha-D-glucose = UDP-alpha-D-galactose</text>
        <dbReference type="Rhea" id="RHEA:22168"/>
        <dbReference type="ChEBI" id="CHEBI:58885"/>
        <dbReference type="ChEBI" id="CHEBI:66914"/>
        <dbReference type="EC" id="5.1.3.2"/>
    </reaction>
</comment>
<comment type="cofactor">
    <cofactor evidence="2 11">
        <name>NAD(+)</name>
        <dbReference type="ChEBI" id="CHEBI:57540"/>
    </cofactor>
</comment>
<organism evidence="13 14">
    <name type="scientific">Polycladospora coralii</name>
    <dbReference type="NCBI Taxonomy" id="2771432"/>
    <lineage>
        <taxon>Bacteria</taxon>
        <taxon>Bacillati</taxon>
        <taxon>Bacillota</taxon>
        <taxon>Bacilli</taxon>
        <taxon>Bacillales</taxon>
        <taxon>Thermoactinomycetaceae</taxon>
        <taxon>Polycladospora</taxon>
    </lineage>
</organism>
<dbReference type="GO" id="GO:0033499">
    <property type="term" value="P:galactose catabolic process via UDP-galactose, Leloir pathway"/>
    <property type="evidence" value="ECO:0007669"/>
    <property type="project" value="TreeGrafter"/>
</dbReference>
<dbReference type="Gene3D" id="3.40.50.720">
    <property type="entry name" value="NAD(P)-binding Rossmann-like Domain"/>
    <property type="match status" value="1"/>
</dbReference>
<dbReference type="InterPro" id="IPR036291">
    <property type="entry name" value="NAD(P)-bd_dom_sf"/>
</dbReference>
<evidence type="ECO:0000313" key="14">
    <source>
        <dbReference type="Proteomes" id="UP000661691"/>
    </source>
</evidence>
<dbReference type="Pfam" id="PF01370">
    <property type="entry name" value="Epimerase"/>
    <property type="match status" value="1"/>
</dbReference>
<dbReference type="InterPro" id="IPR001509">
    <property type="entry name" value="Epimerase_deHydtase"/>
</dbReference>
<sequence>MNHVLVTGGAGYIGSHTVCYLLERGLEVVVLDSLTTGHGEAVPHSVPLYIGDISDRELVSQIINRHQIDAVIHFAAHSSVSESIAKPDLYFEENTAKTAVFLSTLMKRGIKQFILSSTAAVYGLVNRLPIPEETNKKPINPYGLSKWMIEQQLEWLERAYGLRWMALRYFNAAGAMPDGSMGEDHSPEQHLIPLVLKTAQGKRGVIHIFGTDYPTPDGTCIRDYIHVLDLARAHYCALMAINNQVPSQAVNVGTGKGYSVKEVIATAEAVVKQMIPVVEKERRPGDPAILLADAYHAKKLLQWQPQYSDLYTIIENAWQWHQLHPEGYQGERSLNRSLYSKLG</sequence>
<evidence type="ECO:0000256" key="3">
    <source>
        <dbReference type="ARBA" id="ARBA00004947"/>
    </source>
</evidence>
<evidence type="ECO:0000256" key="8">
    <source>
        <dbReference type="ARBA" id="ARBA00023144"/>
    </source>
</evidence>
<evidence type="ECO:0000256" key="6">
    <source>
        <dbReference type="ARBA" id="ARBA00018569"/>
    </source>
</evidence>
<dbReference type="EC" id="5.1.3.2" evidence="5 11"/>
<dbReference type="SUPFAM" id="SSF51735">
    <property type="entry name" value="NAD(P)-binding Rossmann-fold domains"/>
    <property type="match status" value="1"/>
</dbReference>
<accession>A0A926NCH1</accession>
<evidence type="ECO:0000256" key="11">
    <source>
        <dbReference type="RuleBase" id="RU366046"/>
    </source>
</evidence>
<keyword evidence="10 11" id="KW-0119">Carbohydrate metabolism</keyword>
<proteinExistence type="inferred from homology"/>
<evidence type="ECO:0000256" key="7">
    <source>
        <dbReference type="ARBA" id="ARBA00023027"/>
    </source>
</evidence>
<dbReference type="PANTHER" id="PTHR43725">
    <property type="entry name" value="UDP-GLUCOSE 4-EPIMERASE"/>
    <property type="match status" value="1"/>
</dbReference>
<comment type="similarity">
    <text evidence="4 11">Belongs to the NAD(P)-dependent epimerase/dehydratase family.</text>
</comment>
<comment type="subunit">
    <text evidence="11">Homodimer.</text>
</comment>
<dbReference type="NCBIfam" id="TIGR01179">
    <property type="entry name" value="galE"/>
    <property type="match status" value="1"/>
</dbReference>
<dbReference type="RefSeq" id="WP_191138090.1">
    <property type="nucleotide sequence ID" value="NZ_JACXAG020000001.1"/>
</dbReference>
<comment type="pathway">
    <text evidence="3 11">Carbohydrate metabolism; galactose metabolism.</text>
</comment>
<evidence type="ECO:0000256" key="9">
    <source>
        <dbReference type="ARBA" id="ARBA00023235"/>
    </source>
</evidence>
<comment type="caution">
    <text evidence="13">The sequence shown here is derived from an EMBL/GenBank/DDBJ whole genome shotgun (WGS) entry which is preliminary data.</text>
</comment>
<dbReference type="GO" id="GO:0003978">
    <property type="term" value="F:UDP-glucose 4-epimerase activity"/>
    <property type="evidence" value="ECO:0007669"/>
    <property type="project" value="UniProtKB-UniRule"/>
</dbReference>
<protein>
    <recommendedName>
        <fullName evidence="6 11">UDP-glucose 4-epimerase</fullName>
        <ecNumber evidence="5 11">5.1.3.2</ecNumber>
    </recommendedName>
</protein>
<evidence type="ECO:0000256" key="4">
    <source>
        <dbReference type="ARBA" id="ARBA00007637"/>
    </source>
</evidence>
<dbReference type="InterPro" id="IPR005886">
    <property type="entry name" value="UDP_G4E"/>
</dbReference>
<evidence type="ECO:0000256" key="2">
    <source>
        <dbReference type="ARBA" id="ARBA00001911"/>
    </source>
</evidence>
<evidence type="ECO:0000256" key="5">
    <source>
        <dbReference type="ARBA" id="ARBA00013189"/>
    </source>
</evidence>
<evidence type="ECO:0000256" key="1">
    <source>
        <dbReference type="ARBA" id="ARBA00000083"/>
    </source>
</evidence>
<dbReference type="CDD" id="cd05247">
    <property type="entry name" value="UDP_G4E_1_SDR_e"/>
    <property type="match status" value="1"/>
</dbReference>
<feature type="domain" description="NAD-dependent epimerase/dehydratase" evidence="12">
    <location>
        <begin position="4"/>
        <end position="253"/>
    </location>
</feature>
<evidence type="ECO:0000259" key="12">
    <source>
        <dbReference type="Pfam" id="PF01370"/>
    </source>
</evidence>
<dbReference type="AlphaFoldDB" id="A0A926NCH1"/>
<gene>
    <name evidence="13" type="primary">galE</name>
    <name evidence="13" type="ORF">IC620_13095</name>
</gene>
<keyword evidence="7 11" id="KW-0520">NAD</keyword>
<reference evidence="13" key="1">
    <citation type="submission" date="2020-09" db="EMBL/GenBank/DDBJ databases">
        <title>A novel bacterium of genus Hazenella, isolated from South China Sea.</title>
        <authorList>
            <person name="Huang H."/>
            <person name="Mo K."/>
            <person name="Hu Y."/>
        </authorList>
    </citation>
    <scope>NUCLEOTIDE SEQUENCE</scope>
    <source>
        <strain evidence="13">IB182357</strain>
    </source>
</reference>
<dbReference type="PANTHER" id="PTHR43725:SF53">
    <property type="entry name" value="UDP-ARABINOSE 4-EPIMERASE 1"/>
    <property type="match status" value="1"/>
</dbReference>
<dbReference type="EMBL" id="JACXAH010000021">
    <property type="protein sequence ID" value="MBD1373285.1"/>
    <property type="molecule type" value="Genomic_DNA"/>
</dbReference>
<keyword evidence="8" id="KW-0299">Galactose metabolism</keyword>